<protein>
    <submittedName>
        <fullName evidence="1">Predicted protein</fullName>
    </submittedName>
</protein>
<dbReference type="RefSeq" id="WP_003988734.1">
    <property type="nucleotide sequence ID" value="NZ_GG657757.1"/>
</dbReference>
<dbReference type="Proteomes" id="UP000004184">
    <property type="component" value="Unassembled WGS sequence"/>
</dbReference>
<organism evidence="1 2">
    <name type="scientific">Streptomyces viridochromogenes (strain DSM 40736 / JCM 4977 / BCRC 1201 / Tue 494)</name>
    <dbReference type="NCBI Taxonomy" id="591159"/>
    <lineage>
        <taxon>Bacteria</taxon>
        <taxon>Bacillati</taxon>
        <taxon>Actinomycetota</taxon>
        <taxon>Actinomycetes</taxon>
        <taxon>Kitasatosporales</taxon>
        <taxon>Streptomycetaceae</taxon>
        <taxon>Streptomyces</taxon>
    </lineage>
</organism>
<dbReference type="STRING" id="591159.SSQG_01137"/>
<proteinExistence type="predicted"/>
<reference evidence="2" key="1">
    <citation type="submission" date="2009-02" db="EMBL/GenBank/DDBJ databases">
        <title>Annotation of Streptomyces viridochromogenes strain DSM 40736.</title>
        <authorList>
            <consortium name="The Broad Institute Genome Sequencing Platform"/>
            <consortium name="Broad Institute Microbial Sequencing Center"/>
            <person name="Fischbach M."/>
            <person name="Godfrey P."/>
            <person name="Ward D."/>
            <person name="Young S."/>
            <person name="Zeng Q."/>
            <person name="Koehrsen M."/>
            <person name="Alvarado L."/>
            <person name="Berlin A.M."/>
            <person name="Bochicchio J."/>
            <person name="Borenstein D."/>
            <person name="Chapman S.B."/>
            <person name="Chen Z."/>
            <person name="Engels R."/>
            <person name="Freedman E."/>
            <person name="Gellesch M."/>
            <person name="Goldberg J."/>
            <person name="Griggs A."/>
            <person name="Gujja S."/>
            <person name="Heilman E.R."/>
            <person name="Heiman D.I."/>
            <person name="Hepburn T.A."/>
            <person name="Howarth C."/>
            <person name="Jen D."/>
            <person name="Larson L."/>
            <person name="Lewis B."/>
            <person name="Mehta T."/>
            <person name="Park D."/>
            <person name="Pearson M."/>
            <person name="Richards J."/>
            <person name="Roberts A."/>
            <person name="Saif S."/>
            <person name="Shea T.D."/>
            <person name="Shenoy N."/>
            <person name="Sisk P."/>
            <person name="Stolte C."/>
            <person name="Sykes S.N."/>
            <person name="Thomson T."/>
            <person name="Walk T."/>
            <person name="White J."/>
            <person name="Yandava C."/>
            <person name="Straight P."/>
            <person name="Clardy J."/>
            <person name="Hung D."/>
            <person name="Kolter R."/>
            <person name="Mekalanos J."/>
            <person name="Walker S."/>
            <person name="Walsh C.T."/>
            <person name="Wieland-Brown L.C."/>
            <person name="Haas B."/>
            <person name="Nusbaum C."/>
            <person name="Birren B."/>
        </authorList>
    </citation>
    <scope>NUCLEOTIDE SEQUENCE [LARGE SCALE GENOMIC DNA]</scope>
    <source>
        <strain evidence="2">DSM 40736 / JCM 4977 / BCRC 1201 / Tue 494</strain>
    </source>
</reference>
<gene>
    <name evidence="1" type="ORF">SSQG_01137</name>
</gene>
<accession>D9XGJ8</accession>
<dbReference type="AlphaFoldDB" id="D9XGJ8"/>
<dbReference type="EMBL" id="GG657757">
    <property type="protein sequence ID" value="EFL30619.1"/>
    <property type="molecule type" value="Genomic_DNA"/>
</dbReference>
<keyword evidence="2" id="KW-1185">Reference proteome</keyword>
<name>D9XGJ8_STRVT</name>
<sequence length="58" mass="6161">MSQAEVTPREAAHRAAVAATADHIRSVVAVLRELDFGDTPPAFAYRAAATKETHDAAQ</sequence>
<dbReference type="HOGENOM" id="CLU_2774109_0_0_11"/>
<evidence type="ECO:0000313" key="1">
    <source>
        <dbReference type="EMBL" id="EFL30619.1"/>
    </source>
</evidence>
<evidence type="ECO:0000313" key="2">
    <source>
        <dbReference type="Proteomes" id="UP000004184"/>
    </source>
</evidence>